<protein>
    <submittedName>
        <fullName evidence="3">Uncharacterized protein</fullName>
    </submittedName>
</protein>
<keyword evidence="2" id="KW-1133">Transmembrane helix</keyword>
<evidence type="ECO:0000256" key="1">
    <source>
        <dbReference type="SAM" id="MobiDB-lite"/>
    </source>
</evidence>
<evidence type="ECO:0000313" key="3">
    <source>
        <dbReference type="EMBL" id="QHT79856.1"/>
    </source>
</evidence>
<accession>A0A6C0HID0</accession>
<keyword evidence="2" id="KW-0812">Transmembrane</keyword>
<dbReference type="EMBL" id="MN739956">
    <property type="protein sequence ID" value="QHT79856.1"/>
    <property type="molecule type" value="Genomic_DNA"/>
</dbReference>
<feature type="transmembrane region" description="Helical" evidence="2">
    <location>
        <begin position="21"/>
        <end position="41"/>
    </location>
</feature>
<reference evidence="3" key="1">
    <citation type="journal article" date="2020" name="Nature">
        <title>Giant virus diversity and host interactions through global metagenomics.</title>
        <authorList>
            <person name="Schulz F."/>
            <person name="Roux S."/>
            <person name="Paez-Espino D."/>
            <person name="Jungbluth S."/>
            <person name="Walsh D.A."/>
            <person name="Denef V.J."/>
            <person name="McMahon K.D."/>
            <person name="Konstantinidis K.T."/>
            <person name="Eloe-Fadrosh E.A."/>
            <person name="Kyrpides N.C."/>
            <person name="Woyke T."/>
        </authorList>
    </citation>
    <scope>NUCLEOTIDE SEQUENCE</scope>
    <source>
        <strain evidence="3">GVMAG-M-3300023184-105</strain>
    </source>
</reference>
<keyword evidence="2" id="KW-0472">Membrane</keyword>
<feature type="transmembrane region" description="Helical" evidence="2">
    <location>
        <begin position="47"/>
        <end position="68"/>
    </location>
</feature>
<sequence>MFNYYNKLTNYFERMLENIAPYFLEVLLVLHASLFFIYIGVVYVNPTLIETLSSIVRLFVCMFLIIRFNPFKKPILHKYDSQVIFAAALFLLTNQAIEKYVLASRNNAKSSLVQIGNVSTEESSKENPPKENTPNNQ</sequence>
<name>A0A6C0HID0_9ZZZZ</name>
<dbReference type="AlphaFoldDB" id="A0A6C0HID0"/>
<organism evidence="3">
    <name type="scientific">viral metagenome</name>
    <dbReference type="NCBI Taxonomy" id="1070528"/>
    <lineage>
        <taxon>unclassified sequences</taxon>
        <taxon>metagenomes</taxon>
        <taxon>organismal metagenomes</taxon>
    </lineage>
</organism>
<feature type="region of interest" description="Disordered" evidence="1">
    <location>
        <begin position="117"/>
        <end position="137"/>
    </location>
</feature>
<evidence type="ECO:0000256" key="2">
    <source>
        <dbReference type="SAM" id="Phobius"/>
    </source>
</evidence>
<proteinExistence type="predicted"/>